<dbReference type="Proteomes" id="UP000299102">
    <property type="component" value="Unassembled WGS sequence"/>
</dbReference>
<evidence type="ECO:0000313" key="2">
    <source>
        <dbReference type="Proteomes" id="UP000299102"/>
    </source>
</evidence>
<organism evidence="1 2">
    <name type="scientific">Eumeta variegata</name>
    <name type="common">Bagworm moth</name>
    <name type="synonym">Eumeta japonica</name>
    <dbReference type="NCBI Taxonomy" id="151549"/>
    <lineage>
        <taxon>Eukaryota</taxon>
        <taxon>Metazoa</taxon>
        <taxon>Ecdysozoa</taxon>
        <taxon>Arthropoda</taxon>
        <taxon>Hexapoda</taxon>
        <taxon>Insecta</taxon>
        <taxon>Pterygota</taxon>
        <taxon>Neoptera</taxon>
        <taxon>Endopterygota</taxon>
        <taxon>Lepidoptera</taxon>
        <taxon>Glossata</taxon>
        <taxon>Ditrysia</taxon>
        <taxon>Tineoidea</taxon>
        <taxon>Psychidae</taxon>
        <taxon>Oiketicinae</taxon>
        <taxon>Eumeta</taxon>
    </lineage>
</organism>
<keyword evidence="2" id="KW-1185">Reference proteome</keyword>
<reference evidence="1 2" key="1">
    <citation type="journal article" date="2019" name="Commun. Biol.">
        <title>The bagworm genome reveals a unique fibroin gene that provides high tensile strength.</title>
        <authorList>
            <person name="Kono N."/>
            <person name="Nakamura H."/>
            <person name="Ohtoshi R."/>
            <person name="Tomita M."/>
            <person name="Numata K."/>
            <person name="Arakawa K."/>
        </authorList>
    </citation>
    <scope>NUCLEOTIDE SEQUENCE [LARGE SCALE GENOMIC DNA]</scope>
</reference>
<protein>
    <submittedName>
        <fullName evidence="1">Uncharacterized protein</fullName>
    </submittedName>
</protein>
<dbReference type="EMBL" id="BGZK01002380">
    <property type="protein sequence ID" value="GBP93458.1"/>
    <property type="molecule type" value="Genomic_DNA"/>
</dbReference>
<evidence type="ECO:0000313" key="1">
    <source>
        <dbReference type="EMBL" id="GBP93458.1"/>
    </source>
</evidence>
<proteinExistence type="predicted"/>
<gene>
    <name evidence="1" type="ORF">EVAR_65595_1</name>
</gene>
<dbReference type="AlphaFoldDB" id="A0A4C2A0E6"/>
<accession>A0A4C2A0E6</accession>
<sequence>MHFHSTKAPRLDAPPSVHGAARARCRGGEYVPRFILFTSFSFLTDFKIKKEERDDEAVTVLDFKRRRASGQTTRKNETKIVSALYASAVEHSIYEAPELCRM</sequence>
<comment type="caution">
    <text evidence="1">The sequence shown here is derived from an EMBL/GenBank/DDBJ whole genome shotgun (WGS) entry which is preliminary data.</text>
</comment>
<name>A0A4C2A0E6_EUMVA</name>